<gene>
    <name evidence="2" type="ORF">IAD41_04030</name>
</gene>
<evidence type="ECO:0000313" key="3">
    <source>
        <dbReference type="Proteomes" id="UP000824139"/>
    </source>
</evidence>
<dbReference type="Proteomes" id="UP000824139">
    <property type="component" value="Unassembled WGS sequence"/>
</dbReference>
<name>A0A9D1FVL3_9BACT</name>
<feature type="signal peptide" evidence="1">
    <location>
        <begin position="1"/>
        <end position="21"/>
    </location>
</feature>
<protein>
    <submittedName>
        <fullName evidence="2">Uncharacterized protein</fullName>
    </submittedName>
</protein>
<sequence>MKKKLLFLTAILYFSIIPALAFEMQNQSSTGSTSQSKTVQLKQLADEYASIQLGENKGSTQKILKDMVTLGASDFKTMTYTPCPYRGMIKVGGKSVNGTNRKCVDFKYTYKNKEYSAGKCGKPIR</sequence>
<comment type="caution">
    <text evidence="2">The sequence shown here is derived from an EMBL/GenBank/DDBJ whole genome shotgun (WGS) entry which is preliminary data.</text>
</comment>
<dbReference type="EMBL" id="DVJO01000087">
    <property type="protein sequence ID" value="HIS82755.1"/>
    <property type="molecule type" value="Genomic_DNA"/>
</dbReference>
<evidence type="ECO:0000313" key="2">
    <source>
        <dbReference type="EMBL" id="HIS82755.1"/>
    </source>
</evidence>
<keyword evidence="1" id="KW-0732">Signal</keyword>
<evidence type="ECO:0000256" key="1">
    <source>
        <dbReference type="SAM" id="SignalP"/>
    </source>
</evidence>
<reference evidence="2" key="2">
    <citation type="journal article" date="2021" name="PeerJ">
        <title>Extensive microbial diversity within the chicken gut microbiome revealed by metagenomics and culture.</title>
        <authorList>
            <person name="Gilroy R."/>
            <person name="Ravi A."/>
            <person name="Getino M."/>
            <person name="Pursley I."/>
            <person name="Horton D.L."/>
            <person name="Alikhan N.F."/>
            <person name="Baker D."/>
            <person name="Gharbi K."/>
            <person name="Hall N."/>
            <person name="Watson M."/>
            <person name="Adriaenssens E.M."/>
            <person name="Foster-Nyarko E."/>
            <person name="Jarju S."/>
            <person name="Secka A."/>
            <person name="Antonio M."/>
            <person name="Oren A."/>
            <person name="Chaudhuri R.R."/>
            <person name="La Ragione R."/>
            <person name="Hildebrand F."/>
            <person name="Pallen M.J."/>
        </authorList>
    </citation>
    <scope>NUCLEOTIDE SEQUENCE</scope>
    <source>
        <strain evidence="2">CHK152-2994</strain>
    </source>
</reference>
<feature type="chain" id="PRO_5038736159" evidence="1">
    <location>
        <begin position="22"/>
        <end position="125"/>
    </location>
</feature>
<organism evidence="2 3">
    <name type="scientific">Candidatus Scatenecus faecavium</name>
    <dbReference type="NCBI Taxonomy" id="2840915"/>
    <lineage>
        <taxon>Bacteria</taxon>
        <taxon>Candidatus Scatenecus</taxon>
    </lineage>
</organism>
<reference evidence="2" key="1">
    <citation type="submission" date="2020-10" db="EMBL/GenBank/DDBJ databases">
        <authorList>
            <person name="Gilroy R."/>
        </authorList>
    </citation>
    <scope>NUCLEOTIDE SEQUENCE</scope>
    <source>
        <strain evidence="2">CHK152-2994</strain>
    </source>
</reference>
<dbReference type="AlphaFoldDB" id="A0A9D1FVL3"/>
<accession>A0A9D1FVL3</accession>
<proteinExistence type="predicted"/>